<protein>
    <submittedName>
        <fullName evidence="2">LSU ribosomal protein L7AE</fullName>
    </submittedName>
</protein>
<dbReference type="Gene3D" id="3.30.1330.30">
    <property type="match status" value="1"/>
</dbReference>
<evidence type="ECO:0000313" key="2">
    <source>
        <dbReference type="EMBL" id="PXW84889.1"/>
    </source>
</evidence>
<keyword evidence="2" id="KW-0687">Ribonucleoprotein</keyword>
<name>A0A2V3W835_9BACI</name>
<evidence type="ECO:0000259" key="1">
    <source>
        <dbReference type="Pfam" id="PF01248"/>
    </source>
</evidence>
<dbReference type="Proteomes" id="UP000247978">
    <property type="component" value="Unassembled WGS sequence"/>
</dbReference>
<organism evidence="2 3">
    <name type="scientific">Pseudogracilibacillus auburnensis</name>
    <dbReference type="NCBI Taxonomy" id="1494959"/>
    <lineage>
        <taxon>Bacteria</taxon>
        <taxon>Bacillati</taxon>
        <taxon>Bacillota</taxon>
        <taxon>Bacilli</taxon>
        <taxon>Bacillales</taxon>
        <taxon>Bacillaceae</taxon>
        <taxon>Pseudogracilibacillus</taxon>
    </lineage>
</organism>
<dbReference type="SUPFAM" id="SSF55315">
    <property type="entry name" value="L30e-like"/>
    <property type="match status" value="1"/>
</dbReference>
<dbReference type="RefSeq" id="WP_110396564.1">
    <property type="nucleotide sequence ID" value="NZ_JADIJL010000036.1"/>
</dbReference>
<dbReference type="Pfam" id="PF01248">
    <property type="entry name" value="Ribosomal_L7Ae"/>
    <property type="match status" value="1"/>
</dbReference>
<keyword evidence="3" id="KW-1185">Reference proteome</keyword>
<evidence type="ECO:0000313" key="3">
    <source>
        <dbReference type="Proteomes" id="UP000247978"/>
    </source>
</evidence>
<sequence>MSYEKVTQLQSRIIIGTKQTLKAMNNGEVSEVFIAKDADQHITDKVLEEAKKLQIPHVLVDSKKKLGLACKIDVDASTVAIKHE</sequence>
<proteinExistence type="predicted"/>
<accession>A0A2V3W835</accession>
<dbReference type="EMBL" id="QJJQ01000013">
    <property type="protein sequence ID" value="PXW84889.1"/>
    <property type="molecule type" value="Genomic_DNA"/>
</dbReference>
<dbReference type="InterPro" id="IPR029064">
    <property type="entry name" value="Ribosomal_eL30-like_sf"/>
</dbReference>
<feature type="domain" description="Ribosomal protein eL8/eL30/eS12/Gadd45" evidence="1">
    <location>
        <begin position="6"/>
        <end position="83"/>
    </location>
</feature>
<dbReference type="AlphaFoldDB" id="A0A2V3W835"/>
<comment type="caution">
    <text evidence="2">The sequence shown here is derived from an EMBL/GenBank/DDBJ whole genome shotgun (WGS) entry which is preliminary data.</text>
</comment>
<reference evidence="2 3" key="1">
    <citation type="submission" date="2018-05" db="EMBL/GenBank/DDBJ databases">
        <title>Genomic Encyclopedia of Type Strains, Phase IV (KMG-IV): sequencing the most valuable type-strain genomes for metagenomic binning, comparative biology and taxonomic classification.</title>
        <authorList>
            <person name="Goeker M."/>
        </authorList>
    </citation>
    <scope>NUCLEOTIDE SEQUENCE [LARGE SCALE GENOMIC DNA]</scope>
    <source>
        <strain evidence="2 3">DSM 28556</strain>
    </source>
</reference>
<gene>
    <name evidence="2" type="ORF">DFR56_113134</name>
</gene>
<dbReference type="InterPro" id="IPR004038">
    <property type="entry name" value="Ribosomal_eL8/eL30/eS12/Gad45"/>
</dbReference>
<dbReference type="GO" id="GO:0005840">
    <property type="term" value="C:ribosome"/>
    <property type="evidence" value="ECO:0007669"/>
    <property type="project" value="UniProtKB-KW"/>
</dbReference>
<keyword evidence="2" id="KW-0689">Ribosomal protein</keyword>
<dbReference type="OrthoDB" id="2353623at2"/>